<dbReference type="InterPro" id="IPR002582">
    <property type="entry name" value="ACPS"/>
</dbReference>
<feature type="domain" description="4'-phosphopantetheinyl transferase" evidence="9">
    <location>
        <begin position="5"/>
        <end position="100"/>
    </location>
</feature>
<sequence length="171" mass="19834">MGILGIGTDILRINRIRLLMERRGPLLFAKRILSQREFDDFMRMPRPRQINEWTEDKRYIWLAGRFSAKESIFKAAYPTVTLTWKDVRIAREKGKPIAAIENTDLGKKLGKIHLTISHDGEYLSTVSVIEEPDEEGREGRRGQDEEPVEQPEQEEDEEPPQPSDMQSDIPM</sequence>
<evidence type="ECO:0000256" key="5">
    <source>
        <dbReference type="ARBA" id="ARBA00022842"/>
    </source>
</evidence>
<feature type="region of interest" description="Disordered" evidence="8">
    <location>
        <begin position="124"/>
        <end position="171"/>
    </location>
</feature>
<dbReference type="GO" id="GO:0008897">
    <property type="term" value="F:holo-[acyl-carrier-protein] synthase activity"/>
    <property type="evidence" value="ECO:0007669"/>
    <property type="project" value="InterPro"/>
</dbReference>
<dbReference type="GO" id="GO:0006633">
    <property type="term" value="P:fatty acid biosynthetic process"/>
    <property type="evidence" value="ECO:0007669"/>
    <property type="project" value="UniProtKB-KW"/>
</dbReference>
<keyword evidence="5" id="KW-0460">Magnesium</keyword>
<evidence type="ECO:0000259" key="9">
    <source>
        <dbReference type="Pfam" id="PF01648"/>
    </source>
</evidence>
<evidence type="ECO:0000256" key="1">
    <source>
        <dbReference type="ARBA" id="ARBA00022516"/>
    </source>
</evidence>
<keyword evidence="6" id="KW-0443">Lipid metabolism</keyword>
<dbReference type="EMBL" id="KV417303">
    <property type="protein sequence ID" value="KZO93244.1"/>
    <property type="molecule type" value="Genomic_DNA"/>
</dbReference>
<proteinExistence type="inferred from homology"/>
<keyword evidence="1" id="KW-0444">Lipid biosynthesis</keyword>
<dbReference type="Gene3D" id="3.90.470.20">
    <property type="entry name" value="4'-phosphopantetheinyl transferase domain"/>
    <property type="match status" value="1"/>
</dbReference>
<evidence type="ECO:0000256" key="3">
    <source>
        <dbReference type="ARBA" id="ARBA00022723"/>
    </source>
</evidence>
<keyword evidence="2 10" id="KW-0808">Transferase</keyword>
<dbReference type="OrthoDB" id="15433at2759"/>
<dbReference type="Pfam" id="PF01648">
    <property type="entry name" value="ACPS"/>
    <property type="match status" value="1"/>
</dbReference>
<name>A0A167J4K9_CALVF</name>
<dbReference type="STRING" id="1330018.A0A167J4K9"/>
<dbReference type="Proteomes" id="UP000076738">
    <property type="component" value="Unassembled WGS sequence"/>
</dbReference>
<evidence type="ECO:0000256" key="7">
    <source>
        <dbReference type="ARBA" id="ARBA00023160"/>
    </source>
</evidence>
<evidence type="ECO:0000256" key="8">
    <source>
        <dbReference type="SAM" id="MobiDB-lite"/>
    </source>
</evidence>
<keyword evidence="4" id="KW-0276">Fatty acid metabolism</keyword>
<protein>
    <submittedName>
        <fullName evidence="10">4'-phosphopantetheinyl transferase</fullName>
    </submittedName>
</protein>
<dbReference type="HAMAP" id="MF_00101">
    <property type="entry name" value="AcpS"/>
    <property type="match status" value="1"/>
</dbReference>
<organism evidence="10 11">
    <name type="scientific">Calocera viscosa (strain TUFC12733)</name>
    <dbReference type="NCBI Taxonomy" id="1330018"/>
    <lineage>
        <taxon>Eukaryota</taxon>
        <taxon>Fungi</taxon>
        <taxon>Dikarya</taxon>
        <taxon>Basidiomycota</taxon>
        <taxon>Agaricomycotina</taxon>
        <taxon>Dacrymycetes</taxon>
        <taxon>Dacrymycetales</taxon>
        <taxon>Dacrymycetaceae</taxon>
        <taxon>Calocera</taxon>
    </lineage>
</organism>
<dbReference type="GO" id="GO:0000287">
    <property type="term" value="F:magnesium ion binding"/>
    <property type="evidence" value="ECO:0007669"/>
    <property type="project" value="InterPro"/>
</dbReference>
<keyword evidence="3" id="KW-0479">Metal-binding</keyword>
<evidence type="ECO:0000313" key="10">
    <source>
        <dbReference type="EMBL" id="KZO93244.1"/>
    </source>
</evidence>
<evidence type="ECO:0000256" key="2">
    <source>
        <dbReference type="ARBA" id="ARBA00022679"/>
    </source>
</evidence>
<dbReference type="InterPro" id="IPR008278">
    <property type="entry name" value="4-PPantetheinyl_Trfase_dom"/>
</dbReference>
<evidence type="ECO:0000256" key="4">
    <source>
        <dbReference type="ARBA" id="ARBA00022832"/>
    </source>
</evidence>
<dbReference type="InterPro" id="IPR004568">
    <property type="entry name" value="Ppantetheine-prot_Trfase_dom"/>
</dbReference>
<keyword evidence="7" id="KW-0275">Fatty acid biosynthesis</keyword>
<evidence type="ECO:0000256" key="6">
    <source>
        <dbReference type="ARBA" id="ARBA00023098"/>
    </source>
</evidence>
<accession>A0A167J4K9</accession>
<evidence type="ECO:0000313" key="11">
    <source>
        <dbReference type="Proteomes" id="UP000076738"/>
    </source>
</evidence>
<reference evidence="10 11" key="1">
    <citation type="journal article" date="2016" name="Mol. Biol. Evol.">
        <title>Comparative Genomics of Early-Diverging Mushroom-Forming Fungi Provides Insights into the Origins of Lignocellulose Decay Capabilities.</title>
        <authorList>
            <person name="Nagy L.G."/>
            <person name="Riley R."/>
            <person name="Tritt A."/>
            <person name="Adam C."/>
            <person name="Daum C."/>
            <person name="Floudas D."/>
            <person name="Sun H."/>
            <person name="Yadav J.S."/>
            <person name="Pangilinan J."/>
            <person name="Larsson K.H."/>
            <person name="Matsuura K."/>
            <person name="Barry K."/>
            <person name="Labutti K."/>
            <person name="Kuo R."/>
            <person name="Ohm R.A."/>
            <person name="Bhattacharya S.S."/>
            <person name="Shirouzu T."/>
            <person name="Yoshinaga Y."/>
            <person name="Martin F.M."/>
            <person name="Grigoriev I.V."/>
            <person name="Hibbett D.S."/>
        </authorList>
    </citation>
    <scope>NUCLEOTIDE SEQUENCE [LARGE SCALE GENOMIC DNA]</scope>
    <source>
        <strain evidence="10 11">TUFC12733</strain>
    </source>
</reference>
<dbReference type="InterPro" id="IPR037143">
    <property type="entry name" value="4-PPantetheinyl_Trfase_dom_sf"/>
</dbReference>
<dbReference type="AlphaFoldDB" id="A0A167J4K9"/>
<dbReference type="SUPFAM" id="SSF56214">
    <property type="entry name" value="4'-phosphopantetheinyl transferase"/>
    <property type="match status" value="1"/>
</dbReference>
<feature type="compositionally biased region" description="Acidic residues" evidence="8">
    <location>
        <begin position="145"/>
        <end position="159"/>
    </location>
</feature>
<dbReference type="NCBIfam" id="TIGR00556">
    <property type="entry name" value="pantethn_trn"/>
    <property type="match status" value="1"/>
</dbReference>
<keyword evidence="11" id="KW-1185">Reference proteome</keyword>
<gene>
    <name evidence="10" type="ORF">CALVIDRAFT_600923</name>
</gene>